<accession>A0ABN9BSZ4</accession>
<dbReference type="Proteomes" id="UP001162483">
    <property type="component" value="Unassembled WGS sequence"/>
</dbReference>
<sequence length="37" mass="4168">MSVRPCCVCMYMCLCSAPAVEYRCEPMHAQAEHAKSM</sequence>
<protein>
    <submittedName>
        <fullName evidence="1">Uncharacterized protein</fullName>
    </submittedName>
</protein>
<evidence type="ECO:0000313" key="1">
    <source>
        <dbReference type="EMBL" id="CAI9550812.1"/>
    </source>
</evidence>
<proteinExistence type="predicted"/>
<feature type="non-terminal residue" evidence="1">
    <location>
        <position position="37"/>
    </location>
</feature>
<evidence type="ECO:0000313" key="2">
    <source>
        <dbReference type="Proteomes" id="UP001162483"/>
    </source>
</evidence>
<organism evidence="1 2">
    <name type="scientific">Staurois parvus</name>
    <dbReference type="NCBI Taxonomy" id="386267"/>
    <lineage>
        <taxon>Eukaryota</taxon>
        <taxon>Metazoa</taxon>
        <taxon>Chordata</taxon>
        <taxon>Craniata</taxon>
        <taxon>Vertebrata</taxon>
        <taxon>Euteleostomi</taxon>
        <taxon>Amphibia</taxon>
        <taxon>Batrachia</taxon>
        <taxon>Anura</taxon>
        <taxon>Neobatrachia</taxon>
        <taxon>Ranoidea</taxon>
        <taxon>Ranidae</taxon>
        <taxon>Staurois</taxon>
    </lineage>
</organism>
<gene>
    <name evidence="1" type="ORF">SPARVUS_LOCUS3623498</name>
</gene>
<dbReference type="EMBL" id="CATNWA010005804">
    <property type="protein sequence ID" value="CAI9550812.1"/>
    <property type="molecule type" value="Genomic_DNA"/>
</dbReference>
<keyword evidence="2" id="KW-1185">Reference proteome</keyword>
<comment type="caution">
    <text evidence="1">The sequence shown here is derived from an EMBL/GenBank/DDBJ whole genome shotgun (WGS) entry which is preliminary data.</text>
</comment>
<name>A0ABN9BSZ4_9NEOB</name>
<reference evidence="1" key="1">
    <citation type="submission" date="2023-05" db="EMBL/GenBank/DDBJ databases">
        <authorList>
            <person name="Stuckert A."/>
        </authorList>
    </citation>
    <scope>NUCLEOTIDE SEQUENCE</scope>
</reference>